<protein>
    <recommendedName>
        <fullName evidence="9">NACHT domain-containing protein</fullName>
    </recommendedName>
</protein>
<feature type="signal peptide" evidence="4">
    <location>
        <begin position="1"/>
        <end position="24"/>
    </location>
</feature>
<reference evidence="7" key="1">
    <citation type="journal article" date="2023" name="Mol. Phylogenet. Evol.">
        <title>Genome-scale phylogeny and comparative genomics of the fungal order Sordariales.</title>
        <authorList>
            <person name="Hensen N."/>
            <person name="Bonometti L."/>
            <person name="Westerberg I."/>
            <person name="Brannstrom I.O."/>
            <person name="Guillou S."/>
            <person name="Cros-Aarteil S."/>
            <person name="Calhoun S."/>
            <person name="Haridas S."/>
            <person name="Kuo A."/>
            <person name="Mondo S."/>
            <person name="Pangilinan J."/>
            <person name="Riley R."/>
            <person name="LaButti K."/>
            <person name="Andreopoulos B."/>
            <person name="Lipzen A."/>
            <person name="Chen C."/>
            <person name="Yan M."/>
            <person name="Daum C."/>
            <person name="Ng V."/>
            <person name="Clum A."/>
            <person name="Steindorff A."/>
            <person name="Ohm R.A."/>
            <person name="Martin F."/>
            <person name="Silar P."/>
            <person name="Natvig D.O."/>
            <person name="Lalanne C."/>
            <person name="Gautier V."/>
            <person name="Ament-Velasquez S.L."/>
            <person name="Kruys A."/>
            <person name="Hutchinson M.I."/>
            <person name="Powell A.J."/>
            <person name="Barry K."/>
            <person name="Miller A.N."/>
            <person name="Grigoriev I.V."/>
            <person name="Debuchy R."/>
            <person name="Gladieux P."/>
            <person name="Hiltunen Thoren M."/>
            <person name="Johannesson H."/>
        </authorList>
    </citation>
    <scope>NUCLEOTIDE SEQUENCE</scope>
    <source>
        <strain evidence="7">CBS 955.72</strain>
    </source>
</reference>
<dbReference type="Pfam" id="PF25053">
    <property type="entry name" value="DUF7791"/>
    <property type="match status" value="1"/>
</dbReference>
<feature type="transmembrane region" description="Helical" evidence="3">
    <location>
        <begin position="958"/>
        <end position="980"/>
    </location>
</feature>
<keyword evidence="3" id="KW-0472">Membrane</keyword>
<evidence type="ECO:0000256" key="2">
    <source>
        <dbReference type="SAM" id="Coils"/>
    </source>
</evidence>
<dbReference type="PANTHER" id="PTHR10039">
    <property type="entry name" value="AMELOGENIN"/>
    <property type="match status" value="1"/>
</dbReference>
<feature type="domain" description="DUF7791" evidence="6">
    <location>
        <begin position="529"/>
        <end position="672"/>
    </location>
</feature>
<evidence type="ECO:0000259" key="6">
    <source>
        <dbReference type="Pfam" id="PF25053"/>
    </source>
</evidence>
<proteinExistence type="predicted"/>
<dbReference type="Pfam" id="PF24883">
    <property type="entry name" value="NPHP3_N"/>
    <property type="match status" value="1"/>
</dbReference>
<evidence type="ECO:0000256" key="3">
    <source>
        <dbReference type="SAM" id="Phobius"/>
    </source>
</evidence>
<evidence type="ECO:0000259" key="5">
    <source>
        <dbReference type="Pfam" id="PF24883"/>
    </source>
</evidence>
<evidence type="ECO:0000256" key="4">
    <source>
        <dbReference type="SAM" id="SignalP"/>
    </source>
</evidence>
<dbReference type="Gene3D" id="3.40.50.300">
    <property type="entry name" value="P-loop containing nucleotide triphosphate hydrolases"/>
    <property type="match status" value="1"/>
</dbReference>
<feature type="domain" description="Nephrocystin 3-like N-terminal" evidence="5">
    <location>
        <begin position="249"/>
        <end position="420"/>
    </location>
</feature>
<keyword evidence="4" id="KW-0732">Signal</keyword>
<comment type="caution">
    <text evidence="7">The sequence shown here is derived from an EMBL/GenBank/DDBJ whole genome shotgun (WGS) entry which is preliminary data.</text>
</comment>
<evidence type="ECO:0000256" key="1">
    <source>
        <dbReference type="ARBA" id="ARBA00022737"/>
    </source>
</evidence>
<reference evidence="7" key="2">
    <citation type="submission" date="2023-06" db="EMBL/GenBank/DDBJ databases">
        <authorList>
            <consortium name="Lawrence Berkeley National Laboratory"/>
            <person name="Haridas S."/>
            <person name="Hensen N."/>
            <person name="Bonometti L."/>
            <person name="Westerberg I."/>
            <person name="Brannstrom I.O."/>
            <person name="Guillou S."/>
            <person name="Cros-Aarteil S."/>
            <person name="Calhoun S."/>
            <person name="Kuo A."/>
            <person name="Mondo S."/>
            <person name="Pangilinan J."/>
            <person name="Riley R."/>
            <person name="Labutti K."/>
            <person name="Andreopoulos B."/>
            <person name="Lipzen A."/>
            <person name="Chen C."/>
            <person name="Yanf M."/>
            <person name="Daum C."/>
            <person name="Ng V."/>
            <person name="Clum A."/>
            <person name="Steindorff A."/>
            <person name="Ohm R."/>
            <person name="Martin F."/>
            <person name="Silar P."/>
            <person name="Natvig D."/>
            <person name="Lalanne C."/>
            <person name="Gautier V."/>
            <person name="Ament-Velasquez S.L."/>
            <person name="Kruys A."/>
            <person name="Hutchinson M.I."/>
            <person name="Powell A.J."/>
            <person name="Barry K."/>
            <person name="Miller A.N."/>
            <person name="Grigoriev I.V."/>
            <person name="Debuchy R."/>
            <person name="Gladieux P."/>
            <person name="Thoren M.H."/>
            <person name="Johannesson H."/>
        </authorList>
    </citation>
    <scope>NUCLEOTIDE SEQUENCE</scope>
    <source>
        <strain evidence="7">CBS 955.72</strain>
    </source>
</reference>
<accession>A0AAJ0M7U4</accession>
<dbReference type="Proteomes" id="UP001275084">
    <property type="component" value="Unassembled WGS sequence"/>
</dbReference>
<dbReference type="EMBL" id="JAUIQD010000009">
    <property type="protein sequence ID" value="KAK3339840.1"/>
    <property type="molecule type" value="Genomic_DNA"/>
</dbReference>
<keyword evidence="3" id="KW-0812">Transmembrane</keyword>
<evidence type="ECO:0000313" key="7">
    <source>
        <dbReference type="EMBL" id="KAK3339840.1"/>
    </source>
</evidence>
<dbReference type="AlphaFoldDB" id="A0AAJ0M7U4"/>
<feature type="coiled-coil region" evidence="2">
    <location>
        <begin position="128"/>
        <end position="155"/>
    </location>
</feature>
<evidence type="ECO:0008006" key="9">
    <source>
        <dbReference type="Google" id="ProtNLM"/>
    </source>
</evidence>
<evidence type="ECO:0000313" key="8">
    <source>
        <dbReference type="Proteomes" id="UP001275084"/>
    </source>
</evidence>
<dbReference type="InterPro" id="IPR056693">
    <property type="entry name" value="DUF7791"/>
</dbReference>
<dbReference type="InterPro" id="IPR027417">
    <property type="entry name" value="P-loop_NTPase"/>
</dbReference>
<keyword evidence="8" id="KW-1185">Reference proteome</keyword>
<keyword evidence="3" id="KW-1133">Transmembrane helix</keyword>
<keyword evidence="1" id="KW-0677">Repeat</keyword>
<name>A0AAJ0M7U4_9PEZI</name>
<dbReference type="PANTHER" id="PTHR10039:SF5">
    <property type="entry name" value="NACHT DOMAIN-CONTAINING PROTEIN"/>
    <property type="match status" value="1"/>
</dbReference>
<organism evidence="7 8">
    <name type="scientific">Lasiosphaeria hispida</name>
    <dbReference type="NCBI Taxonomy" id="260671"/>
    <lineage>
        <taxon>Eukaryota</taxon>
        <taxon>Fungi</taxon>
        <taxon>Dikarya</taxon>
        <taxon>Ascomycota</taxon>
        <taxon>Pezizomycotina</taxon>
        <taxon>Sordariomycetes</taxon>
        <taxon>Sordariomycetidae</taxon>
        <taxon>Sordariales</taxon>
        <taxon>Lasiosphaeriaceae</taxon>
        <taxon>Lasiosphaeria</taxon>
    </lineage>
</organism>
<gene>
    <name evidence="7" type="ORF">B0T25DRAFT_512081</name>
</gene>
<dbReference type="SUPFAM" id="SSF52540">
    <property type="entry name" value="P-loop containing nucleoside triphosphate hydrolases"/>
    <property type="match status" value="1"/>
</dbReference>
<dbReference type="InterPro" id="IPR056884">
    <property type="entry name" value="NPHP3-like_N"/>
</dbReference>
<sequence length="981" mass="112980">MAEPLAIIGLVASILTFVDSGAKAISLARKLRDKTQQSGTVLAQMQDELAATIQYVQDIKTSFQQTDTMTMTRSHLPPDQQRILILADKCDSIADELCAILKPFQARDRSWFRAVDTAFQVMWMKGDIDDLQKRLVELEQSLRAAVNTAMQQKRDSYIMYQLKTLRAVYQDLAIPYSDSLDNIQSSILTLTGAEEKALDSQHLQSLRDRMSSFEREYRARKYTSCILRKLHFAEIKRRWDRITTSEKNTNTWIFDEAKTDFLSWLEHGSGIFWITGKAGSGKSTLMKTISEHPKTETALRSWAGSRPLFFSSFYFWNQGFELQKSQRGLLRTILFQILRITPEVVPTVCPRQPDETWTIDELKTILENVVKLTSDGVSLPARYCFFIDGLDEYHGEEEDLVDMLSFFSHTLNIKLCVSSRPRHVLDEIFGPSRLNLVISDFTKDDMKLYVRKRLQGSLKFQKLQASEPACKEIMTRIAEESSGVWLWVFLITHDLVSAINRNEGIVTLKRILDLFPKELEDYFRFIIESIKSPFRREMAQIFLITIEEVQPLPLFAFSLLEREREDPEYALKAPIQPLDIQAVETTVKVRRDQLQNRCRDLLVVEKGPHPIFLSHPVDFLHRTVRDFLRDCYYPKLQEEVVSSSSSHLNLPPFNPLLSLSNMMLFLIKSLHPLKIQQKSSVTRLISLVDELLYYAKEIESRHPQDSTLTSQLFRILDEVDRVNKQHSSSASFWDKNHWVHLRDSPRPRGRDEYREGGNCNFLALAIQARLTLYVASKLNGDPHLLKGKHKKSGRPLLDYALRPLRVTALAMPYHSQRAEASVDLEMVRMLLERGADPNQKVWLNDGRTVWALFLLACYEKTRREEGVTTVLRDAWYQACELMIMYGAERGCWLGEDLEESRAEYLITAIFERERAAALRGLLSVREGDAKSQKAPDGVVDRMLGAVLASVSWVVSRAFTGWCVALVWLPLFGLYITWLTFE</sequence>
<keyword evidence="2" id="KW-0175">Coiled coil</keyword>
<feature type="chain" id="PRO_5042504879" description="NACHT domain-containing protein" evidence="4">
    <location>
        <begin position="25"/>
        <end position="981"/>
    </location>
</feature>